<dbReference type="RefSeq" id="WP_090901414.1">
    <property type="nucleotide sequence ID" value="NZ_CZPZ01000034.1"/>
</dbReference>
<reference evidence="2" key="1">
    <citation type="submission" date="2015-10" db="EMBL/GenBank/DDBJ databases">
        <authorList>
            <person name="Luecker S."/>
            <person name="Luecker S."/>
        </authorList>
    </citation>
    <scope>NUCLEOTIDE SEQUENCE [LARGE SCALE GENOMIC DNA]</scope>
</reference>
<sequence length="103" mass="10952">MRKENVAMQRLITSALNGFLLLAITIVSLPASALALPPVQGEVVSMTVGIPGTMVIRDEKGQLHILNLTQQTQLGGQFKVGDKVLAFFSPYGVSAVQSQTGSR</sequence>
<dbReference type="OrthoDB" id="9859474at2"/>
<name>A0A0S4LT54_9BACT</name>
<dbReference type="Proteomes" id="UP000198736">
    <property type="component" value="Unassembled WGS sequence"/>
</dbReference>
<evidence type="ECO:0000313" key="1">
    <source>
        <dbReference type="EMBL" id="CUS39204.1"/>
    </source>
</evidence>
<proteinExistence type="predicted"/>
<organism evidence="1 2">
    <name type="scientific">Candidatus Nitrospira nitrificans</name>
    <dbReference type="NCBI Taxonomy" id="1742973"/>
    <lineage>
        <taxon>Bacteria</taxon>
        <taxon>Pseudomonadati</taxon>
        <taxon>Nitrospirota</taxon>
        <taxon>Nitrospiria</taxon>
        <taxon>Nitrospirales</taxon>
        <taxon>Nitrospiraceae</taxon>
        <taxon>Nitrospira</taxon>
    </lineage>
</organism>
<protein>
    <submittedName>
        <fullName evidence="1">Uncharacterized protein</fullName>
    </submittedName>
</protein>
<gene>
    <name evidence="1" type="ORF">COMA2_70023</name>
</gene>
<dbReference type="EMBL" id="CZPZ01000034">
    <property type="protein sequence ID" value="CUS39204.1"/>
    <property type="molecule type" value="Genomic_DNA"/>
</dbReference>
<dbReference type="AlphaFoldDB" id="A0A0S4LT54"/>
<keyword evidence="2" id="KW-1185">Reference proteome</keyword>
<accession>A0A0S4LT54</accession>
<evidence type="ECO:0000313" key="2">
    <source>
        <dbReference type="Proteomes" id="UP000198736"/>
    </source>
</evidence>